<organism evidence="1 2">
    <name type="scientific">Arthrobacter deserti</name>
    <dbReference type="NCBI Taxonomy" id="1742687"/>
    <lineage>
        <taxon>Bacteria</taxon>
        <taxon>Bacillati</taxon>
        <taxon>Actinomycetota</taxon>
        <taxon>Actinomycetes</taxon>
        <taxon>Micrococcales</taxon>
        <taxon>Micrococcaceae</taxon>
        <taxon>Arthrobacter</taxon>
    </lineage>
</organism>
<feature type="non-terminal residue" evidence="1">
    <location>
        <position position="64"/>
    </location>
</feature>
<dbReference type="EMBL" id="JAAZSR010000155">
    <property type="protein sequence ID" value="NKX50993.1"/>
    <property type="molecule type" value="Genomic_DNA"/>
</dbReference>
<gene>
    <name evidence="1" type="ORF">HER39_10555</name>
</gene>
<name>A0ABX1JNZ7_9MICC</name>
<keyword evidence="2" id="KW-1185">Reference proteome</keyword>
<dbReference type="Proteomes" id="UP000523795">
    <property type="component" value="Unassembled WGS sequence"/>
</dbReference>
<accession>A0ABX1JNZ7</accession>
<sequence>MPEQSLPLVDSGETIRRVGGGAFARGQGDARASSVLGLAWDPEAGLLRSRVNGTAAVPYRCRIR</sequence>
<evidence type="ECO:0000313" key="1">
    <source>
        <dbReference type="EMBL" id="NKX50993.1"/>
    </source>
</evidence>
<comment type="caution">
    <text evidence="1">The sequence shown here is derived from an EMBL/GenBank/DDBJ whole genome shotgun (WGS) entry which is preliminary data.</text>
</comment>
<reference evidence="1 2" key="1">
    <citation type="submission" date="2020-04" db="EMBL/GenBank/DDBJ databases">
        <authorList>
            <person name="Liu S."/>
        </authorList>
    </citation>
    <scope>NUCLEOTIDE SEQUENCE [LARGE SCALE GENOMIC DNA]</scope>
    <source>
        <strain evidence="1 2">CGMCC 1.15091</strain>
    </source>
</reference>
<protein>
    <submittedName>
        <fullName evidence="1">Uncharacterized protein</fullName>
    </submittedName>
</protein>
<evidence type="ECO:0000313" key="2">
    <source>
        <dbReference type="Proteomes" id="UP000523795"/>
    </source>
</evidence>
<proteinExistence type="predicted"/>